<dbReference type="Gramene" id="ONIVA08G20300.1">
    <property type="protein sequence ID" value="ONIVA08G20300.1"/>
    <property type="gene ID" value="ONIVA08G20300"/>
</dbReference>
<dbReference type="Proteomes" id="UP000006591">
    <property type="component" value="Chromosome 8"/>
</dbReference>
<reference evidence="2" key="2">
    <citation type="submission" date="2018-04" db="EMBL/GenBank/DDBJ databases">
        <title>OnivRS2 (Oryza nivara Reference Sequence Version 2).</title>
        <authorList>
            <person name="Zhang J."/>
            <person name="Kudrna D."/>
            <person name="Lee S."/>
            <person name="Talag J."/>
            <person name="Rajasekar S."/>
            <person name="Welchert J."/>
            <person name="Hsing Y.-I."/>
            <person name="Wing R.A."/>
        </authorList>
    </citation>
    <scope>NUCLEOTIDE SEQUENCE [LARGE SCALE GENOMIC DNA]</scope>
    <source>
        <strain evidence="2">SL10</strain>
    </source>
</reference>
<evidence type="ECO:0000256" key="1">
    <source>
        <dbReference type="SAM" id="MobiDB-lite"/>
    </source>
</evidence>
<dbReference type="OMA" id="KANLWGC"/>
<reference evidence="2" key="1">
    <citation type="submission" date="2015-04" db="UniProtKB">
        <authorList>
            <consortium name="EnsemblPlants"/>
        </authorList>
    </citation>
    <scope>IDENTIFICATION</scope>
    <source>
        <strain evidence="2">SL10</strain>
    </source>
</reference>
<evidence type="ECO:0008006" key="4">
    <source>
        <dbReference type="Google" id="ProtNLM"/>
    </source>
</evidence>
<feature type="region of interest" description="Disordered" evidence="1">
    <location>
        <begin position="1"/>
        <end position="32"/>
    </location>
</feature>
<feature type="compositionally biased region" description="Polar residues" evidence="1">
    <location>
        <begin position="1"/>
        <end position="10"/>
    </location>
</feature>
<evidence type="ECO:0000313" key="3">
    <source>
        <dbReference type="Proteomes" id="UP000006591"/>
    </source>
</evidence>
<organism evidence="2">
    <name type="scientific">Oryza nivara</name>
    <name type="common">Indian wild rice</name>
    <name type="synonym">Oryza sativa f. spontanea</name>
    <dbReference type="NCBI Taxonomy" id="4536"/>
    <lineage>
        <taxon>Eukaryota</taxon>
        <taxon>Viridiplantae</taxon>
        <taxon>Streptophyta</taxon>
        <taxon>Embryophyta</taxon>
        <taxon>Tracheophyta</taxon>
        <taxon>Spermatophyta</taxon>
        <taxon>Magnoliopsida</taxon>
        <taxon>Liliopsida</taxon>
        <taxon>Poales</taxon>
        <taxon>Poaceae</taxon>
        <taxon>BOP clade</taxon>
        <taxon>Oryzoideae</taxon>
        <taxon>Oryzeae</taxon>
        <taxon>Oryzinae</taxon>
        <taxon>Oryza</taxon>
    </lineage>
</organism>
<name>A0A0E0IDF2_ORYNI</name>
<dbReference type="AlphaFoldDB" id="A0A0E0IDF2"/>
<evidence type="ECO:0000313" key="2">
    <source>
        <dbReference type="EnsemblPlants" id="ONIVA08G20300.1"/>
    </source>
</evidence>
<protein>
    <recommendedName>
        <fullName evidence="4">DUF834 domain-containing protein</fullName>
    </recommendedName>
</protein>
<dbReference type="EnsemblPlants" id="ONIVA08G20300.1">
    <property type="protein sequence ID" value="ONIVA08G20300.1"/>
    <property type="gene ID" value="ONIVA08G20300"/>
</dbReference>
<accession>A0A0E0IDF2</accession>
<dbReference type="HOGENOM" id="CLU_2007635_0_0_1"/>
<proteinExistence type="predicted"/>
<keyword evidence="3" id="KW-1185">Reference proteome</keyword>
<feature type="region of interest" description="Disordered" evidence="1">
    <location>
        <begin position="88"/>
        <end position="108"/>
    </location>
</feature>
<sequence length="124" mass="12551">MATTLDTAQSDPKVGDDRSGAGVGVGAQTEAAPDGSYAWTAVIGGGGGGGGGDDRWWGRPKTVVVGRSWLREAGATCVAPGGLVRAMARRPARSMEREADITDDRGAGKANLWGCAGTSVTTCR</sequence>
<feature type="compositionally biased region" description="Basic and acidic residues" evidence="1">
    <location>
        <begin position="93"/>
        <end position="107"/>
    </location>
</feature>